<name>A0A9N9GZP4_9GLOM</name>
<accession>A0A9N9GZP4</accession>
<dbReference type="AlphaFoldDB" id="A0A9N9GZP4"/>
<feature type="region of interest" description="Disordered" evidence="1">
    <location>
        <begin position="120"/>
        <end position="163"/>
    </location>
</feature>
<comment type="caution">
    <text evidence="2">The sequence shown here is derived from an EMBL/GenBank/DDBJ whole genome shotgun (WGS) entry which is preliminary data.</text>
</comment>
<proteinExistence type="predicted"/>
<organism evidence="2 3">
    <name type="scientific">Paraglomus brasilianum</name>
    <dbReference type="NCBI Taxonomy" id="144538"/>
    <lineage>
        <taxon>Eukaryota</taxon>
        <taxon>Fungi</taxon>
        <taxon>Fungi incertae sedis</taxon>
        <taxon>Mucoromycota</taxon>
        <taxon>Glomeromycotina</taxon>
        <taxon>Glomeromycetes</taxon>
        <taxon>Paraglomerales</taxon>
        <taxon>Paraglomeraceae</taxon>
        <taxon>Paraglomus</taxon>
    </lineage>
</organism>
<protein>
    <submittedName>
        <fullName evidence="2">4428_t:CDS:1</fullName>
    </submittedName>
</protein>
<sequence>MARYDREQLVIIGKIADHSSVTPSTAGTVYKPSKDDINITKDDICEPSKQFVGKDANGLKWFETNIFDLIIRTYQDLRAKLIGKRKVEVNNHRRIGDQRKYCEIHHFDFVSQIGAKTESYKKTKQTKPVEDQPIIPSLSHIEPPSPATLASDSSSSTPITTIQ</sequence>
<dbReference type="Proteomes" id="UP000789739">
    <property type="component" value="Unassembled WGS sequence"/>
</dbReference>
<gene>
    <name evidence="2" type="ORF">PBRASI_LOCUS10068</name>
</gene>
<feature type="compositionally biased region" description="Low complexity" evidence="1">
    <location>
        <begin position="147"/>
        <end position="163"/>
    </location>
</feature>
<dbReference type="EMBL" id="CAJVPI010002624">
    <property type="protein sequence ID" value="CAG8646766.1"/>
    <property type="molecule type" value="Genomic_DNA"/>
</dbReference>
<keyword evidence="3" id="KW-1185">Reference proteome</keyword>
<evidence type="ECO:0000256" key="1">
    <source>
        <dbReference type="SAM" id="MobiDB-lite"/>
    </source>
</evidence>
<reference evidence="2" key="1">
    <citation type="submission" date="2021-06" db="EMBL/GenBank/DDBJ databases">
        <authorList>
            <person name="Kallberg Y."/>
            <person name="Tangrot J."/>
            <person name="Rosling A."/>
        </authorList>
    </citation>
    <scope>NUCLEOTIDE SEQUENCE</scope>
    <source>
        <strain evidence="2">BR232B</strain>
    </source>
</reference>
<evidence type="ECO:0000313" key="2">
    <source>
        <dbReference type="EMBL" id="CAG8646766.1"/>
    </source>
</evidence>
<evidence type="ECO:0000313" key="3">
    <source>
        <dbReference type="Proteomes" id="UP000789739"/>
    </source>
</evidence>